<dbReference type="RefSeq" id="XP_003242072.1">
    <property type="nucleotide sequence ID" value="XM_003242024.3"/>
</dbReference>
<dbReference type="InterPro" id="IPR006612">
    <property type="entry name" value="THAP_Znf"/>
</dbReference>
<dbReference type="OrthoDB" id="5982876at2759"/>
<dbReference type="InterPro" id="IPR038441">
    <property type="entry name" value="THAP_Znf_sf"/>
</dbReference>
<evidence type="ECO:0000256" key="5">
    <source>
        <dbReference type="PROSITE-ProRule" id="PRU00309"/>
    </source>
</evidence>
<dbReference type="SMART" id="SM00980">
    <property type="entry name" value="THAP"/>
    <property type="match status" value="1"/>
</dbReference>
<reference evidence="8" key="1">
    <citation type="submission" date="2010-06" db="EMBL/GenBank/DDBJ databases">
        <authorList>
            <person name="Jiang H."/>
            <person name="Abraham K."/>
            <person name="Ali S."/>
            <person name="Alsbrooks S.L."/>
            <person name="Anim B.N."/>
            <person name="Anosike U.S."/>
            <person name="Attaway T."/>
            <person name="Bandaranaike D.P."/>
            <person name="Battles P.K."/>
            <person name="Bell S.N."/>
            <person name="Bell A.V."/>
            <person name="Beltran B."/>
            <person name="Bickham C."/>
            <person name="Bustamante Y."/>
            <person name="Caleb T."/>
            <person name="Canada A."/>
            <person name="Cardenas V."/>
            <person name="Carter K."/>
            <person name="Chacko J."/>
            <person name="Chandrabose M.N."/>
            <person name="Chavez D."/>
            <person name="Chavez A."/>
            <person name="Chen L."/>
            <person name="Chu H.-S."/>
            <person name="Claassen K.J."/>
            <person name="Cockrell R."/>
            <person name="Collins M."/>
            <person name="Cooper J.A."/>
            <person name="Cree A."/>
            <person name="Curry S.M."/>
            <person name="Da Y."/>
            <person name="Dao M.D."/>
            <person name="Das B."/>
            <person name="Davila M.-L."/>
            <person name="Davy-Carroll L."/>
            <person name="Denson S."/>
            <person name="Dinh H."/>
            <person name="Ebong V.E."/>
            <person name="Edwards J.R."/>
            <person name="Egan A."/>
            <person name="El-Daye J."/>
            <person name="Escobedo L."/>
            <person name="Fernandez S."/>
            <person name="Fernando P.R."/>
            <person name="Flagg N."/>
            <person name="Forbes L.D."/>
            <person name="Fowler R.G."/>
            <person name="Fu Q."/>
            <person name="Gabisi R.A."/>
            <person name="Ganer J."/>
            <person name="Garbino Pronczuk A."/>
            <person name="Garcia R.M."/>
            <person name="Garner T."/>
            <person name="Garrett T.E."/>
            <person name="Gonzalez D.A."/>
            <person name="Hamid H."/>
            <person name="Hawkins E.S."/>
            <person name="Hirani K."/>
            <person name="Hogues M.E."/>
            <person name="Hollins B."/>
            <person name="Hsiao C.-H."/>
            <person name="Jabil R."/>
            <person name="James M.L."/>
            <person name="Jhangiani S.N."/>
            <person name="Johnson B."/>
            <person name="Johnson Q."/>
            <person name="Joshi V."/>
            <person name="Kalu J.B."/>
            <person name="Kam C."/>
            <person name="Kashfia A."/>
            <person name="Keebler J."/>
            <person name="Kisamo H."/>
            <person name="Kovar C.L."/>
            <person name="Lago L.A."/>
            <person name="Lai C.-Y."/>
            <person name="Laidlaw J."/>
            <person name="Lara F."/>
            <person name="Le T.-K."/>
            <person name="Lee S.L."/>
            <person name="Legall F.H."/>
            <person name="Lemon S.J."/>
            <person name="Lewis L.R."/>
            <person name="Li B."/>
            <person name="Liu Y."/>
            <person name="Liu Y.-S."/>
            <person name="Lopez J."/>
            <person name="Lozado R.J."/>
            <person name="Lu J."/>
            <person name="Madu R.C."/>
            <person name="Maheshwari M."/>
            <person name="Maheshwari R."/>
            <person name="Malloy K."/>
            <person name="Martinez E."/>
            <person name="Mathew T."/>
            <person name="Mercado I.C."/>
            <person name="Mercado C."/>
            <person name="Meyer B."/>
            <person name="Montgomery K."/>
            <person name="Morgan M.B."/>
            <person name="Munidasa M."/>
            <person name="Nazareth L.V."/>
            <person name="Nelson J."/>
            <person name="Ng B.M."/>
            <person name="Nguyen N.B."/>
            <person name="Nguyen P.Q."/>
            <person name="Nguyen T."/>
            <person name="Obregon M."/>
            <person name="Okwuonu G.O."/>
            <person name="Onwere C.G."/>
            <person name="Orozco G."/>
            <person name="Parra A."/>
            <person name="Patel S."/>
            <person name="Patil S."/>
            <person name="Perez A."/>
            <person name="Perez Y."/>
            <person name="Pham C."/>
            <person name="Primus E.L."/>
            <person name="Pu L.-L."/>
            <person name="Puazo M."/>
            <person name="Qin X."/>
            <person name="Quiroz J.B."/>
            <person name="Reese J."/>
            <person name="Richards S."/>
            <person name="Rives C.M."/>
            <person name="Robberts R."/>
            <person name="Ruiz S.J."/>
            <person name="Ruiz M.J."/>
            <person name="Santibanez J."/>
            <person name="Schneider B.W."/>
            <person name="Sisson I."/>
            <person name="Smith M."/>
            <person name="Sodergren E."/>
            <person name="Song X.-Z."/>
            <person name="Song B.B."/>
            <person name="Summersgill H."/>
            <person name="Thelus R."/>
            <person name="Thornton R.D."/>
            <person name="Trejos Z.Y."/>
            <person name="Usmani K."/>
            <person name="Vattathil S."/>
            <person name="Villasana D."/>
            <person name="Walker D.L."/>
            <person name="Wang S."/>
            <person name="Wang K."/>
            <person name="White C.S."/>
            <person name="Williams A.C."/>
            <person name="Williamson J."/>
            <person name="Wilson K."/>
            <person name="Woghiren I.O."/>
            <person name="Woodworth J.R."/>
            <person name="Worley K.C."/>
            <person name="Wright R.A."/>
            <person name="Wu W."/>
            <person name="Young L."/>
            <person name="Zhang L."/>
            <person name="Zhang J."/>
            <person name="Zhu Y."/>
            <person name="Muzny D.M."/>
            <person name="Weinstock G."/>
            <person name="Gibbs R.A."/>
        </authorList>
    </citation>
    <scope>NUCLEOTIDE SEQUENCE [LARGE SCALE GENOMIC DNA]</scope>
    <source>
        <strain evidence="8">LSR1</strain>
    </source>
</reference>
<evidence type="ECO:0000256" key="4">
    <source>
        <dbReference type="ARBA" id="ARBA00023125"/>
    </source>
</evidence>
<dbReference type="SMART" id="SM00692">
    <property type="entry name" value="DM3"/>
    <property type="match status" value="1"/>
</dbReference>
<sequence length="191" mass="21740">MSNVCLLCEKPVLKYSISKVSLHAFPSCPKKRQIWLNQCKLANEKILPNRKICSIHFEPRCFNTSVKRRVLYRDAVPTIFGNGHAKTTNLPLKITKGRPKNCTKNGIVVQKSKSLISLPKAAKKVVADQNRESRAVKQRAHFDRFNSILDSEVHEINELRDFLTELNKAKSSLPSLLELLLRKKIILGNLI</sequence>
<name>A0A8R1W799_ACYPI</name>
<dbReference type="InterPro" id="IPR026516">
    <property type="entry name" value="THAP1/10"/>
</dbReference>
<dbReference type="GeneID" id="100575045"/>
<evidence type="ECO:0000313" key="8">
    <source>
        <dbReference type="Proteomes" id="UP000007819"/>
    </source>
</evidence>
<feature type="domain" description="THAP-type" evidence="6">
    <location>
        <begin position="1"/>
        <end position="80"/>
    </location>
</feature>
<dbReference type="SUPFAM" id="SSF57716">
    <property type="entry name" value="Glucocorticoid receptor-like (DNA-binding domain)"/>
    <property type="match status" value="1"/>
</dbReference>
<organism evidence="7 8">
    <name type="scientific">Acyrthosiphon pisum</name>
    <name type="common">Pea aphid</name>
    <dbReference type="NCBI Taxonomy" id="7029"/>
    <lineage>
        <taxon>Eukaryota</taxon>
        <taxon>Metazoa</taxon>
        <taxon>Ecdysozoa</taxon>
        <taxon>Arthropoda</taxon>
        <taxon>Hexapoda</taxon>
        <taxon>Insecta</taxon>
        <taxon>Pterygota</taxon>
        <taxon>Neoptera</taxon>
        <taxon>Paraneoptera</taxon>
        <taxon>Hemiptera</taxon>
        <taxon>Sternorrhyncha</taxon>
        <taxon>Aphidomorpha</taxon>
        <taxon>Aphidoidea</taxon>
        <taxon>Aphididae</taxon>
        <taxon>Macrosiphini</taxon>
        <taxon>Acyrthosiphon</taxon>
    </lineage>
</organism>
<keyword evidence="8" id="KW-1185">Reference proteome</keyword>
<proteinExistence type="predicted"/>
<dbReference type="Pfam" id="PF05485">
    <property type="entry name" value="THAP"/>
    <property type="match status" value="1"/>
</dbReference>
<dbReference type="AlphaFoldDB" id="A0A8R1W799"/>
<dbReference type="PANTHER" id="PTHR46600">
    <property type="entry name" value="THAP DOMAIN-CONTAINING"/>
    <property type="match status" value="1"/>
</dbReference>
<dbReference type="GO" id="GO:0043565">
    <property type="term" value="F:sequence-specific DNA binding"/>
    <property type="evidence" value="ECO:0007669"/>
    <property type="project" value="InterPro"/>
</dbReference>
<dbReference type="Proteomes" id="UP000007819">
    <property type="component" value="Chromosome X"/>
</dbReference>
<dbReference type="KEGG" id="api:100575045"/>
<evidence type="ECO:0000256" key="1">
    <source>
        <dbReference type="ARBA" id="ARBA00022723"/>
    </source>
</evidence>
<evidence type="ECO:0000313" key="7">
    <source>
        <dbReference type="EnsemblMetazoa" id="XP_003242072.1"/>
    </source>
</evidence>
<dbReference type="PANTHER" id="PTHR46600:SF11">
    <property type="entry name" value="THAP DOMAIN-CONTAINING PROTEIN 10"/>
    <property type="match status" value="1"/>
</dbReference>
<evidence type="ECO:0000256" key="2">
    <source>
        <dbReference type="ARBA" id="ARBA00022771"/>
    </source>
</evidence>
<accession>A0A8R1W799</accession>
<keyword evidence="3" id="KW-0862">Zinc</keyword>
<dbReference type="PROSITE" id="PS50950">
    <property type="entry name" value="ZF_THAP"/>
    <property type="match status" value="1"/>
</dbReference>
<evidence type="ECO:0000256" key="3">
    <source>
        <dbReference type="ARBA" id="ARBA00022833"/>
    </source>
</evidence>
<keyword evidence="1" id="KW-0479">Metal-binding</keyword>
<protein>
    <recommendedName>
        <fullName evidence="6">THAP-type domain-containing protein</fullName>
    </recommendedName>
</protein>
<dbReference type="GO" id="GO:0008270">
    <property type="term" value="F:zinc ion binding"/>
    <property type="evidence" value="ECO:0007669"/>
    <property type="project" value="UniProtKB-KW"/>
</dbReference>
<dbReference type="EnsemblMetazoa" id="XM_003242024.4">
    <property type="protein sequence ID" value="XP_003242072.1"/>
    <property type="gene ID" value="LOC100575045"/>
</dbReference>
<evidence type="ECO:0000259" key="6">
    <source>
        <dbReference type="PROSITE" id="PS50950"/>
    </source>
</evidence>
<keyword evidence="4 5" id="KW-0238">DNA-binding</keyword>
<dbReference type="Gene3D" id="6.20.210.20">
    <property type="entry name" value="THAP domain"/>
    <property type="match status" value="1"/>
</dbReference>
<reference evidence="7" key="2">
    <citation type="submission" date="2022-06" db="UniProtKB">
        <authorList>
            <consortium name="EnsemblMetazoa"/>
        </authorList>
    </citation>
    <scope>IDENTIFICATION</scope>
</reference>
<keyword evidence="2 5" id="KW-0863">Zinc-finger</keyword>